<evidence type="ECO:0000256" key="1">
    <source>
        <dbReference type="SAM" id="MobiDB-lite"/>
    </source>
</evidence>
<dbReference type="Gene3D" id="3.50.50.60">
    <property type="entry name" value="FAD/NAD(P)-binding domain"/>
    <property type="match status" value="1"/>
</dbReference>
<name>A0A1Y2D265_9FUNG</name>
<dbReference type="AlphaFoldDB" id="A0A1Y2D265"/>
<dbReference type="GO" id="GO:0005737">
    <property type="term" value="C:cytoplasm"/>
    <property type="evidence" value="ECO:0007669"/>
    <property type="project" value="TreeGrafter"/>
</dbReference>
<dbReference type="Gene3D" id="3.30.9.10">
    <property type="entry name" value="D-Amino Acid Oxidase, subunit A, domain 2"/>
    <property type="match status" value="1"/>
</dbReference>
<dbReference type="InterPro" id="IPR006076">
    <property type="entry name" value="FAD-dep_OxRdtase"/>
</dbReference>
<reference evidence="3 4" key="1">
    <citation type="submission" date="2016-07" db="EMBL/GenBank/DDBJ databases">
        <title>Pervasive Adenine N6-methylation of Active Genes in Fungi.</title>
        <authorList>
            <consortium name="DOE Joint Genome Institute"/>
            <person name="Mondo S.J."/>
            <person name="Dannebaum R.O."/>
            <person name="Kuo R.C."/>
            <person name="Labutti K."/>
            <person name="Haridas S."/>
            <person name="Kuo A."/>
            <person name="Salamov A."/>
            <person name="Ahrendt S.R."/>
            <person name="Lipzen A."/>
            <person name="Sullivan W."/>
            <person name="Andreopoulos W.B."/>
            <person name="Clum A."/>
            <person name="Lindquist E."/>
            <person name="Daum C."/>
            <person name="Ramamoorthy G.K."/>
            <person name="Gryganskyi A."/>
            <person name="Culley D."/>
            <person name="Magnuson J.K."/>
            <person name="James T.Y."/>
            <person name="O'Malley M.A."/>
            <person name="Stajich J.E."/>
            <person name="Spatafora J.W."/>
            <person name="Visel A."/>
            <person name="Grigoriev I.V."/>
        </authorList>
    </citation>
    <scope>NUCLEOTIDE SEQUENCE [LARGE SCALE GENOMIC DNA]</scope>
    <source>
        <strain evidence="3 4">JEL800</strain>
    </source>
</reference>
<dbReference type="Pfam" id="PF01266">
    <property type="entry name" value="DAO"/>
    <property type="match status" value="1"/>
</dbReference>
<evidence type="ECO:0000313" key="3">
    <source>
        <dbReference type="EMBL" id="ORY53206.1"/>
    </source>
</evidence>
<dbReference type="SUPFAM" id="SSF51971">
    <property type="entry name" value="Nucleotide-binding domain"/>
    <property type="match status" value="1"/>
</dbReference>
<feature type="region of interest" description="Disordered" evidence="1">
    <location>
        <begin position="1"/>
        <end position="29"/>
    </location>
</feature>
<protein>
    <recommendedName>
        <fullName evidence="2">FAD dependent oxidoreductase domain-containing protein</fullName>
    </recommendedName>
</protein>
<dbReference type="EMBL" id="MCGO01000002">
    <property type="protein sequence ID" value="ORY53206.1"/>
    <property type="molecule type" value="Genomic_DNA"/>
</dbReference>
<sequence length="283" mass="31387">MFKTKYPTHPDPMATHLENRGIQSSSSDEEVNTLNKDFEFLTENGVDTTQVSERNVTLEQVQTRIPILTSFPLSHSKSLTADLQAHHIHPARLVLALATLTADPGLPRPVSYFSNTTSQISSAQLLNQKPRLFNSQPIPTSSFKPRTKDVGESDDTASNLNQDVSTALREYMKRMINVPVKVQHEWAGIMGFTRDGFPLVGELAGIVDGCNAKGEFILAGFTGHGMSRCFLTAEAVAHLVVGKRYQKNSLKCSCYQKSVWRGPWTLLEKESHLCAMTLLENVI</sequence>
<evidence type="ECO:0000259" key="2">
    <source>
        <dbReference type="Pfam" id="PF01266"/>
    </source>
</evidence>
<accession>A0A1Y2D265</accession>
<dbReference type="Proteomes" id="UP000193642">
    <property type="component" value="Unassembled WGS sequence"/>
</dbReference>
<dbReference type="STRING" id="329046.A0A1Y2D265"/>
<evidence type="ECO:0000313" key="4">
    <source>
        <dbReference type="Proteomes" id="UP000193642"/>
    </source>
</evidence>
<dbReference type="PANTHER" id="PTHR13847:SF260">
    <property type="entry name" value="FAD DEPENDENT OXIDOREDUCTASE DOMAIN-CONTAINING PROTEIN"/>
    <property type="match status" value="1"/>
</dbReference>
<proteinExistence type="predicted"/>
<comment type="caution">
    <text evidence="3">The sequence shown here is derived from an EMBL/GenBank/DDBJ whole genome shotgun (WGS) entry which is preliminary data.</text>
</comment>
<dbReference type="OrthoDB" id="429143at2759"/>
<gene>
    <name evidence="3" type="ORF">BCR33DRAFT_761452</name>
</gene>
<feature type="domain" description="FAD dependent oxidoreductase" evidence="2">
    <location>
        <begin position="154"/>
        <end position="239"/>
    </location>
</feature>
<dbReference type="InterPro" id="IPR036188">
    <property type="entry name" value="FAD/NAD-bd_sf"/>
</dbReference>
<dbReference type="PANTHER" id="PTHR13847">
    <property type="entry name" value="SARCOSINE DEHYDROGENASE-RELATED"/>
    <property type="match status" value="1"/>
</dbReference>
<keyword evidence="4" id="KW-1185">Reference proteome</keyword>
<organism evidence="3 4">
    <name type="scientific">Rhizoclosmatium globosum</name>
    <dbReference type="NCBI Taxonomy" id="329046"/>
    <lineage>
        <taxon>Eukaryota</taxon>
        <taxon>Fungi</taxon>
        <taxon>Fungi incertae sedis</taxon>
        <taxon>Chytridiomycota</taxon>
        <taxon>Chytridiomycota incertae sedis</taxon>
        <taxon>Chytridiomycetes</taxon>
        <taxon>Chytridiales</taxon>
        <taxon>Chytriomycetaceae</taxon>
        <taxon>Rhizoclosmatium</taxon>
    </lineage>
</organism>
<feature type="region of interest" description="Disordered" evidence="1">
    <location>
        <begin position="136"/>
        <end position="158"/>
    </location>
</feature>